<gene>
    <name evidence="4" type="ORF">EFB08_17850</name>
</gene>
<feature type="domain" description="DUF6799" evidence="3">
    <location>
        <begin position="40"/>
        <end position="100"/>
    </location>
</feature>
<feature type="chain" id="PRO_5018039961" description="DUF6799 domain-containing protein" evidence="2">
    <location>
        <begin position="22"/>
        <end position="210"/>
    </location>
</feature>
<protein>
    <recommendedName>
        <fullName evidence="3">DUF6799 domain-containing protein</fullName>
    </recommendedName>
</protein>
<dbReference type="EMBL" id="RJJD01000015">
    <property type="protein sequence ID" value="RNI23409.1"/>
    <property type="molecule type" value="Genomic_DNA"/>
</dbReference>
<comment type="caution">
    <text evidence="4">The sequence shown here is derived from an EMBL/GenBank/DDBJ whole genome shotgun (WGS) entry which is preliminary data.</text>
</comment>
<dbReference type="RefSeq" id="WP_123128333.1">
    <property type="nucleotide sequence ID" value="NZ_RJJD01000015.1"/>
</dbReference>
<dbReference type="InterPro" id="IPR046478">
    <property type="entry name" value="DUF6799"/>
</dbReference>
<feature type="signal peptide" evidence="2">
    <location>
        <begin position="1"/>
        <end position="21"/>
    </location>
</feature>
<evidence type="ECO:0000313" key="5">
    <source>
        <dbReference type="Proteomes" id="UP000272117"/>
    </source>
</evidence>
<keyword evidence="2" id="KW-0732">Signal</keyword>
<evidence type="ECO:0000256" key="2">
    <source>
        <dbReference type="SAM" id="SignalP"/>
    </source>
</evidence>
<dbReference type="Proteomes" id="UP000272117">
    <property type="component" value="Unassembled WGS sequence"/>
</dbReference>
<dbReference type="OrthoDB" id="883429at2"/>
<name>A0A3M9MCY1_9BACT</name>
<keyword evidence="5" id="KW-1185">Reference proteome</keyword>
<sequence length="210" mass="23481">MKRIALYGFLFIVIILSSAHASLAQQTSDSLLTQANIKDNTIFWKQDKLVQHRGGKLYEVQEPVQYSNGTIVSPTGQVRLPDGKNYTLKQKNAVNPQGRVVLVADDIFTHHTIVEHEKKVVGDTEVRIVTVDGQMVSAGNQKRKYTYSLAQEKKIKLLEQLVKVQEQRAALLEGKLTASEQKSIEAHFNGLNKQLSTINQLLQTLSSSVK</sequence>
<dbReference type="AlphaFoldDB" id="A0A3M9MCY1"/>
<evidence type="ECO:0000313" key="4">
    <source>
        <dbReference type="EMBL" id="RNI23409.1"/>
    </source>
</evidence>
<reference evidence="4 5" key="1">
    <citation type="submission" date="2018-11" db="EMBL/GenBank/DDBJ databases">
        <title>Rufibacter latericius sp. nov., isolated from water in Baiyang Lake.</title>
        <authorList>
            <person name="Yang Y."/>
        </authorList>
    </citation>
    <scope>NUCLEOTIDE SEQUENCE [LARGE SCALE GENOMIC DNA]</scope>
    <source>
        <strain evidence="4 5">R-22-1c-1</strain>
    </source>
</reference>
<evidence type="ECO:0000259" key="3">
    <source>
        <dbReference type="Pfam" id="PF20606"/>
    </source>
</evidence>
<organism evidence="4 5">
    <name type="scientific">Rufibacter latericius</name>
    <dbReference type="NCBI Taxonomy" id="2487040"/>
    <lineage>
        <taxon>Bacteria</taxon>
        <taxon>Pseudomonadati</taxon>
        <taxon>Bacteroidota</taxon>
        <taxon>Cytophagia</taxon>
        <taxon>Cytophagales</taxon>
        <taxon>Hymenobacteraceae</taxon>
        <taxon>Rufibacter</taxon>
    </lineage>
</organism>
<keyword evidence="1" id="KW-0175">Coiled coil</keyword>
<feature type="coiled-coil region" evidence="1">
    <location>
        <begin position="147"/>
        <end position="175"/>
    </location>
</feature>
<proteinExistence type="predicted"/>
<accession>A0A3M9MCY1</accession>
<evidence type="ECO:0000256" key="1">
    <source>
        <dbReference type="SAM" id="Coils"/>
    </source>
</evidence>
<dbReference type="Pfam" id="PF20606">
    <property type="entry name" value="DUF6799"/>
    <property type="match status" value="1"/>
</dbReference>